<evidence type="ECO:0000256" key="1">
    <source>
        <dbReference type="SAM" id="MobiDB-lite"/>
    </source>
</evidence>
<evidence type="ECO:0000313" key="2">
    <source>
        <dbReference type="EMBL" id="OAT82952.1"/>
    </source>
</evidence>
<dbReference type="EMBL" id="LYVF01000118">
    <property type="protein sequence ID" value="OAT82952.1"/>
    <property type="molecule type" value="Genomic_DNA"/>
</dbReference>
<name>A0A1B7LFM8_9FIRM</name>
<feature type="region of interest" description="Disordered" evidence="1">
    <location>
        <begin position="62"/>
        <end position="97"/>
    </location>
</feature>
<evidence type="ECO:0000313" key="3">
    <source>
        <dbReference type="Proteomes" id="UP000078532"/>
    </source>
</evidence>
<organism evidence="2 3">
    <name type="scientific">Desulfotomaculum copahuensis</name>
    <dbReference type="NCBI Taxonomy" id="1838280"/>
    <lineage>
        <taxon>Bacteria</taxon>
        <taxon>Bacillati</taxon>
        <taxon>Bacillota</taxon>
        <taxon>Clostridia</taxon>
        <taxon>Eubacteriales</taxon>
        <taxon>Desulfotomaculaceae</taxon>
        <taxon>Desulfotomaculum</taxon>
    </lineage>
</organism>
<comment type="caution">
    <text evidence="2">The sequence shown here is derived from an EMBL/GenBank/DDBJ whole genome shotgun (WGS) entry which is preliminary data.</text>
</comment>
<proteinExistence type="predicted"/>
<reference evidence="2 3" key="1">
    <citation type="submission" date="2016-04" db="EMBL/GenBank/DDBJ databases">
        <authorList>
            <person name="Evans L.H."/>
            <person name="Alamgir A."/>
            <person name="Owens N."/>
            <person name="Weber N.D."/>
            <person name="Virtaneva K."/>
            <person name="Barbian K."/>
            <person name="Babar A."/>
            <person name="Rosenke K."/>
        </authorList>
    </citation>
    <scope>NUCLEOTIDE SEQUENCE [LARGE SCALE GENOMIC DNA]</scope>
    <source>
        <strain evidence="2 3">LMa1</strain>
    </source>
</reference>
<dbReference type="OrthoDB" id="1808568at2"/>
<sequence length="97" mass="10523">MPEQQAGGFNPLFVPVLMLLSARPDMESKVGNLAAMLEAMQNTLQTLNQGMQNFHATLTRYSYPQGSPSSPVVLPGQTPAPEEKSFPSIVLPEPPKE</sequence>
<protein>
    <submittedName>
        <fullName evidence="2">Uncharacterized protein</fullName>
    </submittedName>
</protein>
<dbReference type="Proteomes" id="UP000078532">
    <property type="component" value="Unassembled WGS sequence"/>
</dbReference>
<keyword evidence="3" id="KW-1185">Reference proteome</keyword>
<dbReference type="AlphaFoldDB" id="A0A1B7LFM8"/>
<gene>
    <name evidence="2" type="ORF">A6M21_08315</name>
</gene>
<dbReference type="RefSeq" id="WP_066667540.1">
    <property type="nucleotide sequence ID" value="NZ_LYVF01000118.1"/>
</dbReference>
<accession>A0A1B7LFM8</accession>